<evidence type="ECO:0000259" key="2">
    <source>
        <dbReference type="PROSITE" id="PS50217"/>
    </source>
</evidence>
<dbReference type="PANTHER" id="PTHR23334:SF74">
    <property type="entry name" value="BZIP TRANSCRIPTION FACTOR 8"/>
    <property type="match status" value="1"/>
</dbReference>
<dbReference type="PROSITE" id="PS50217">
    <property type="entry name" value="BZIP"/>
    <property type="match status" value="1"/>
</dbReference>
<organism evidence="3 4">
    <name type="scientific">Caenorhabditis auriculariae</name>
    <dbReference type="NCBI Taxonomy" id="2777116"/>
    <lineage>
        <taxon>Eukaryota</taxon>
        <taxon>Metazoa</taxon>
        <taxon>Ecdysozoa</taxon>
        <taxon>Nematoda</taxon>
        <taxon>Chromadorea</taxon>
        <taxon>Rhabditida</taxon>
        <taxon>Rhabditina</taxon>
        <taxon>Rhabditomorpha</taxon>
        <taxon>Rhabditoidea</taxon>
        <taxon>Rhabditidae</taxon>
        <taxon>Peloderinae</taxon>
        <taxon>Caenorhabditis</taxon>
    </lineage>
</organism>
<keyword evidence="4" id="KW-1185">Reference proteome</keyword>
<dbReference type="OrthoDB" id="6624782at2759"/>
<dbReference type="InterPro" id="IPR031106">
    <property type="entry name" value="C/EBP"/>
</dbReference>
<comment type="caution">
    <text evidence="3">The sequence shown here is derived from an EMBL/GenBank/DDBJ whole genome shotgun (WGS) entry which is preliminary data.</text>
</comment>
<protein>
    <recommendedName>
        <fullName evidence="2">BZIP domain-containing protein</fullName>
    </recommendedName>
</protein>
<dbReference type="InterPro" id="IPR004827">
    <property type="entry name" value="bZIP"/>
</dbReference>
<dbReference type="InterPro" id="IPR046347">
    <property type="entry name" value="bZIP_sf"/>
</dbReference>
<evidence type="ECO:0000313" key="4">
    <source>
        <dbReference type="Proteomes" id="UP000835052"/>
    </source>
</evidence>
<dbReference type="GO" id="GO:0000978">
    <property type="term" value="F:RNA polymerase II cis-regulatory region sequence-specific DNA binding"/>
    <property type="evidence" value="ECO:0007669"/>
    <property type="project" value="TreeGrafter"/>
</dbReference>
<feature type="region of interest" description="Disordered" evidence="1">
    <location>
        <begin position="91"/>
        <end position="127"/>
    </location>
</feature>
<feature type="domain" description="BZIP" evidence="2">
    <location>
        <begin position="99"/>
        <end position="150"/>
    </location>
</feature>
<dbReference type="EMBL" id="CAJGYM010000041">
    <property type="protein sequence ID" value="CAD6194093.1"/>
    <property type="molecule type" value="Genomic_DNA"/>
</dbReference>
<reference evidence="3" key="1">
    <citation type="submission" date="2020-10" db="EMBL/GenBank/DDBJ databases">
        <authorList>
            <person name="Kikuchi T."/>
        </authorList>
    </citation>
    <scope>NUCLEOTIDE SEQUENCE</scope>
    <source>
        <strain evidence="3">NKZ352</strain>
    </source>
</reference>
<evidence type="ECO:0000256" key="1">
    <source>
        <dbReference type="SAM" id="MobiDB-lite"/>
    </source>
</evidence>
<gene>
    <name evidence="3" type="ORF">CAUJ_LOCUS10012</name>
</gene>
<dbReference type="GO" id="GO:0000981">
    <property type="term" value="F:DNA-binding transcription factor activity, RNA polymerase II-specific"/>
    <property type="evidence" value="ECO:0007669"/>
    <property type="project" value="TreeGrafter"/>
</dbReference>
<dbReference type="SUPFAM" id="SSF57959">
    <property type="entry name" value="Leucine zipper domain"/>
    <property type="match status" value="1"/>
</dbReference>
<dbReference type="GO" id="GO:0006351">
    <property type="term" value="P:DNA-templated transcription"/>
    <property type="evidence" value="ECO:0007669"/>
    <property type="project" value="InterPro"/>
</dbReference>
<name>A0A8S1HCC2_9PELO</name>
<dbReference type="AlphaFoldDB" id="A0A8S1HCC2"/>
<dbReference type="Gene3D" id="1.20.5.170">
    <property type="match status" value="1"/>
</dbReference>
<evidence type="ECO:0000313" key="3">
    <source>
        <dbReference type="EMBL" id="CAD6194093.1"/>
    </source>
</evidence>
<dbReference type="PANTHER" id="PTHR23334">
    <property type="entry name" value="CCAAT/ENHANCER BINDING PROTEIN"/>
    <property type="match status" value="1"/>
</dbReference>
<proteinExistence type="predicted"/>
<dbReference type="Proteomes" id="UP000835052">
    <property type="component" value="Unassembled WGS sequence"/>
</dbReference>
<accession>A0A8S1HCC2</accession>
<dbReference type="CDD" id="cd14695">
    <property type="entry name" value="bZIP_HLF"/>
    <property type="match status" value="1"/>
</dbReference>
<dbReference type="Pfam" id="PF07716">
    <property type="entry name" value="bZIP_2"/>
    <property type="match status" value="1"/>
</dbReference>
<sequence>MLPAYQMPFDPQSFNYYAYNHLNAYSAATTGPPPYYQPESTSDESTISNGGKLDPKTSPKWCFSVFSNKFCGWRSMALAVLLDLEPSNRPPAQPNNICRYREKRQRNNEAAKKSRINRKNREKSLQDENQRLRVELARAHEKIADLSKRLGFCDYGGVAANESTTDPAILESLMSQNVSARPCEVLRDVSNQQNMMAANTFHFNVNFNNQQLQKGVLN</sequence>